<protein>
    <submittedName>
        <fullName evidence="1">Uncharacterized protein</fullName>
    </submittedName>
</protein>
<proteinExistence type="predicted"/>
<dbReference type="Proteomes" id="UP000076925">
    <property type="component" value="Unassembled WGS sequence"/>
</dbReference>
<keyword evidence="2" id="KW-1185">Reference proteome</keyword>
<organism evidence="1 2">
    <name type="scientific">Scytonema hofmannii PCC 7110</name>
    <dbReference type="NCBI Taxonomy" id="128403"/>
    <lineage>
        <taxon>Bacteria</taxon>
        <taxon>Bacillati</taxon>
        <taxon>Cyanobacteriota</taxon>
        <taxon>Cyanophyceae</taxon>
        <taxon>Nostocales</taxon>
        <taxon>Scytonemataceae</taxon>
        <taxon>Scytonema</taxon>
    </lineage>
</organism>
<evidence type="ECO:0000313" key="2">
    <source>
        <dbReference type="Proteomes" id="UP000076925"/>
    </source>
</evidence>
<accession>A0A139X7U5</accession>
<reference evidence="1 2" key="1">
    <citation type="journal article" date="2013" name="Genome Biol. Evol.">
        <title>Genomes of Stigonematalean cyanobacteria (subsection V) and the evolution of oxygenic photosynthesis from prokaryotes to plastids.</title>
        <authorList>
            <person name="Dagan T."/>
            <person name="Roettger M."/>
            <person name="Stucken K."/>
            <person name="Landan G."/>
            <person name="Koch R."/>
            <person name="Major P."/>
            <person name="Gould S.B."/>
            <person name="Goremykin V.V."/>
            <person name="Rippka R."/>
            <person name="Tandeau de Marsac N."/>
            <person name="Gugger M."/>
            <person name="Lockhart P.J."/>
            <person name="Allen J.F."/>
            <person name="Brune I."/>
            <person name="Maus I."/>
            <person name="Puhler A."/>
            <person name="Martin W.F."/>
        </authorList>
    </citation>
    <scope>NUCLEOTIDE SEQUENCE [LARGE SCALE GENOMIC DNA]</scope>
    <source>
        <strain evidence="1 2">PCC 7110</strain>
    </source>
</reference>
<dbReference type="STRING" id="128403.WA1_23975"/>
<name>A0A139X7U5_9CYAN</name>
<comment type="caution">
    <text evidence="1">The sequence shown here is derived from an EMBL/GenBank/DDBJ whole genome shotgun (WGS) entry which is preliminary data.</text>
</comment>
<sequence>MICASEHLTLGEATEEALVLWVNIQKEKIGNLSKTKTDFSKVSKTKSRIYEKDNSFIQKEEVCV</sequence>
<evidence type="ECO:0000313" key="1">
    <source>
        <dbReference type="EMBL" id="KYC40702.1"/>
    </source>
</evidence>
<gene>
    <name evidence="1" type="ORF">WA1_23975</name>
</gene>
<dbReference type="AlphaFoldDB" id="A0A139X7U5"/>
<dbReference type="EMBL" id="ANNX02000026">
    <property type="protein sequence ID" value="KYC40702.1"/>
    <property type="molecule type" value="Genomic_DNA"/>
</dbReference>